<dbReference type="Pfam" id="PF07969">
    <property type="entry name" value="Amidohydro_3"/>
    <property type="match status" value="1"/>
</dbReference>
<evidence type="ECO:0000313" key="2">
    <source>
        <dbReference type="EMBL" id="MBW8482696.1"/>
    </source>
</evidence>
<dbReference type="SUPFAM" id="SSF51556">
    <property type="entry name" value="Metallo-dependent hydrolases"/>
    <property type="match status" value="1"/>
</dbReference>
<reference evidence="2 3" key="1">
    <citation type="submission" date="2021-07" db="EMBL/GenBank/DDBJ databases">
        <title>Actinomadura sp. PM05-2 isolated from lichen.</title>
        <authorList>
            <person name="Somphong A."/>
            <person name="Phongsopitanun W."/>
            <person name="Tanasupawat S."/>
            <person name="Peongsungnone V."/>
        </authorList>
    </citation>
    <scope>NUCLEOTIDE SEQUENCE [LARGE SCALE GENOMIC DNA]</scope>
    <source>
        <strain evidence="2 3">PM05-2</strain>
    </source>
</reference>
<evidence type="ECO:0000313" key="3">
    <source>
        <dbReference type="Proteomes" id="UP000774570"/>
    </source>
</evidence>
<gene>
    <name evidence="2" type="ORF">K1Y72_09985</name>
</gene>
<dbReference type="Gene3D" id="2.30.40.10">
    <property type="entry name" value="Urease, subunit C, domain 1"/>
    <property type="match status" value="1"/>
</dbReference>
<evidence type="ECO:0000259" key="1">
    <source>
        <dbReference type="Pfam" id="PF07969"/>
    </source>
</evidence>
<dbReference type="Gene3D" id="3.20.20.140">
    <property type="entry name" value="Metal-dependent hydrolases"/>
    <property type="match status" value="1"/>
</dbReference>
<dbReference type="Gene3D" id="3.10.310.70">
    <property type="match status" value="1"/>
</dbReference>
<accession>A0ABS7FQV9</accession>
<feature type="domain" description="Amidohydrolase 3" evidence="1">
    <location>
        <begin position="66"/>
        <end position="488"/>
    </location>
</feature>
<dbReference type="InterPro" id="IPR032466">
    <property type="entry name" value="Metal_Hydrolase"/>
</dbReference>
<dbReference type="InterPro" id="IPR013108">
    <property type="entry name" value="Amidohydro_3"/>
</dbReference>
<dbReference type="InterPro" id="IPR011059">
    <property type="entry name" value="Metal-dep_hydrolase_composite"/>
</dbReference>
<proteinExistence type="predicted"/>
<dbReference type="SUPFAM" id="SSF51338">
    <property type="entry name" value="Composite domain of metallo-dependent hydrolases"/>
    <property type="match status" value="1"/>
</dbReference>
<dbReference type="EMBL" id="JAIBOA010000005">
    <property type="protein sequence ID" value="MBW8482696.1"/>
    <property type="molecule type" value="Genomic_DNA"/>
</dbReference>
<dbReference type="PANTHER" id="PTHR22642:SF2">
    <property type="entry name" value="PROTEIN LONG AFTER FAR-RED 3"/>
    <property type="match status" value="1"/>
</dbReference>
<protein>
    <submittedName>
        <fullName evidence="2">Amidohydrolase family protein</fullName>
    </submittedName>
</protein>
<keyword evidence="3" id="KW-1185">Reference proteome</keyword>
<dbReference type="PANTHER" id="PTHR22642">
    <property type="entry name" value="IMIDAZOLONEPROPIONASE"/>
    <property type="match status" value="1"/>
</dbReference>
<sequence length="491" mass="51488">MSDLVPRSAEPGRTTWRDVRARDADAVSGLLLRDAELDGRARCDVRVRGARIVEVGPALRRAAGEEVLDCEGNALLPGLCDHHLHLHALAAWQRSLNCGPPAVSTPDALAAALRAAVPDEHGWIRGVGYFESVAGDLDAALLDAFRADRPVRVQHRSGALWTLNSAAVAAAGLAGADHPGIERDGDGAPTGRLWRADGWLRTRLPPSPAPDLAAVGRELARYGVTAVTDATPDLSAEALASLTAAVRDRAIPQRAHLLGLPLGERAGHPRITAGPYKIVLADSGMPELGELADRIEEAHARGRAVAVHCVSREALALLLATLAITGIRPGDRVEHAALVPDELRGDLAQRGLRVVTQPGFIADRGDDYLRDVPPADLPDLYRHASLVQAGISVGLSSDAPYGPLDPWGVMRAAVERRTAAGEPVSPSEAVASKTALAAYLSPPGDPGGAVRRVRPGGAADLVVLRVPLAAALAGPSADHVRATLIGGRRYR</sequence>
<dbReference type="RefSeq" id="WP_220165418.1">
    <property type="nucleotide sequence ID" value="NZ_JAIBOA010000005.1"/>
</dbReference>
<comment type="caution">
    <text evidence="2">The sequence shown here is derived from an EMBL/GenBank/DDBJ whole genome shotgun (WGS) entry which is preliminary data.</text>
</comment>
<organism evidence="2 3">
    <name type="scientific">Actinomadura parmotrematis</name>
    <dbReference type="NCBI Taxonomy" id="2864039"/>
    <lineage>
        <taxon>Bacteria</taxon>
        <taxon>Bacillati</taxon>
        <taxon>Actinomycetota</taxon>
        <taxon>Actinomycetes</taxon>
        <taxon>Streptosporangiales</taxon>
        <taxon>Thermomonosporaceae</taxon>
        <taxon>Actinomadura</taxon>
    </lineage>
</organism>
<dbReference type="Proteomes" id="UP000774570">
    <property type="component" value="Unassembled WGS sequence"/>
</dbReference>
<name>A0ABS7FQV9_9ACTN</name>